<gene>
    <name evidence="1" type="ORF">HMPREF0870_01367</name>
</gene>
<evidence type="ECO:0000313" key="1">
    <source>
        <dbReference type="EMBL" id="EKY18746.1"/>
    </source>
</evidence>
<organism evidence="1 2">
    <name type="scientific">Veillonella atypica KON</name>
    <dbReference type="NCBI Taxonomy" id="1128111"/>
    <lineage>
        <taxon>Bacteria</taxon>
        <taxon>Bacillati</taxon>
        <taxon>Bacillota</taxon>
        <taxon>Negativicutes</taxon>
        <taxon>Veillonellales</taxon>
        <taxon>Veillonellaceae</taxon>
        <taxon>Veillonella</taxon>
    </lineage>
</organism>
<keyword evidence="2" id="KW-1185">Reference proteome</keyword>
<evidence type="ECO:0000313" key="2">
    <source>
        <dbReference type="Proteomes" id="UP000010412"/>
    </source>
</evidence>
<proteinExistence type="predicted"/>
<dbReference type="Proteomes" id="UP000010412">
    <property type="component" value="Unassembled WGS sequence"/>
</dbReference>
<name>A0ABN0IJL2_9FIRM</name>
<reference evidence="1 2" key="1">
    <citation type="submission" date="2012-05" db="EMBL/GenBank/DDBJ databases">
        <authorList>
            <person name="Weinstock G."/>
            <person name="Sodergren E."/>
            <person name="Lobos E.A."/>
            <person name="Fulton L."/>
            <person name="Fulton R."/>
            <person name="Courtney L."/>
            <person name="Fronick C."/>
            <person name="O'Laughlin M."/>
            <person name="Godfrey J."/>
            <person name="Wilson R.M."/>
            <person name="Miner T."/>
            <person name="Farmer C."/>
            <person name="Delehaunty K."/>
            <person name="Cordes M."/>
            <person name="Minx P."/>
            <person name="Tomlinson C."/>
            <person name="Chen J."/>
            <person name="Wollam A."/>
            <person name="Pepin K.H."/>
            <person name="Bhonagiri V."/>
            <person name="Zhang X."/>
            <person name="Suruliraj S."/>
            <person name="Warren W."/>
            <person name="Mitreva M."/>
            <person name="Mardis E.R."/>
            <person name="Wilson R.K."/>
        </authorList>
    </citation>
    <scope>NUCLEOTIDE SEQUENCE [LARGE SCALE GENOMIC DNA]</scope>
    <source>
        <strain evidence="1 2">KON</strain>
    </source>
</reference>
<accession>A0ABN0IJL2</accession>
<dbReference type="InterPro" id="IPR011664">
    <property type="entry name" value="Abi_system_AbiD/AbiF-like"/>
</dbReference>
<dbReference type="EMBL" id="AMEX01000030">
    <property type="protein sequence ID" value="EKY18746.1"/>
    <property type="molecule type" value="Genomic_DNA"/>
</dbReference>
<comment type="caution">
    <text evidence="1">The sequence shown here is derived from an EMBL/GenBank/DDBJ whole genome shotgun (WGS) entry which is preliminary data.</text>
</comment>
<sequence>MEKRAYIVSYKSLNGLMRHLRNQGIDIRGTTDKRLLRNSGYFHGYKGYRFFKQPTNRLAIQDYREVEAIIRYDSELKSLLYSKLMFIETAVKNIVLEEVLNFIQSEHINDMFRLAVEGFHNSPTTLGREQKQKIQQNKLLLQKMIQSILLDQYKSRNTKITHFYDNHASEVPIWALFEVMMLGQFGKLLASFTIAARDRISHSLGIGVQFDTNRKLLSNYIYLLKDLRNAVAHNGIVFDARFKSFNATRSMSSYMVHYFNLPFVNFDTIGDYIILISWFLKTLCVPKKEILSFIKQYEKLVVDVRQNVNTRVEYAIVPANLSGRLSQLKLVISS</sequence>
<dbReference type="Pfam" id="PF07751">
    <property type="entry name" value="Abi_2"/>
    <property type="match status" value="1"/>
</dbReference>
<protein>
    <submittedName>
        <fullName evidence="1">Abi-like protein</fullName>
    </submittedName>
</protein>